<dbReference type="GO" id="GO:0006633">
    <property type="term" value="P:fatty acid biosynthetic process"/>
    <property type="evidence" value="ECO:0007669"/>
    <property type="project" value="UniProtKB-UniRule"/>
</dbReference>
<keyword evidence="8" id="KW-0443">Lipid metabolism</keyword>
<gene>
    <name evidence="15" type="ORF">ATO12_10200</name>
</gene>
<evidence type="ECO:0000256" key="3">
    <source>
        <dbReference type="ARBA" id="ARBA00012356"/>
    </source>
</evidence>
<dbReference type="AlphaFoldDB" id="A0A023BZM9"/>
<dbReference type="InterPro" id="IPR016039">
    <property type="entry name" value="Thiolase-like"/>
</dbReference>
<comment type="pathway">
    <text evidence="1 11">Lipid metabolism; fatty acid biosynthesis.</text>
</comment>
<dbReference type="NCBIfam" id="NF005589">
    <property type="entry name" value="PRK07314.1"/>
    <property type="match status" value="1"/>
</dbReference>
<evidence type="ECO:0000256" key="5">
    <source>
        <dbReference type="ARBA" id="ARBA00022516"/>
    </source>
</evidence>
<dbReference type="GO" id="GO:0005829">
    <property type="term" value="C:cytosol"/>
    <property type="evidence" value="ECO:0007669"/>
    <property type="project" value="TreeGrafter"/>
</dbReference>
<dbReference type="PROSITE" id="PS52004">
    <property type="entry name" value="KS3_2"/>
    <property type="match status" value="1"/>
</dbReference>
<dbReference type="eggNOG" id="COG0304">
    <property type="taxonomic scope" value="Bacteria"/>
</dbReference>
<dbReference type="InterPro" id="IPR020841">
    <property type="entry name" value="PKS_Beta-ketoAc_synthase_dom"/>
</dbReference>
<keyword evidence="16" id="KW-1185">Reference proteome</keyword>
<comment type="catalytic activity">
    <reaction evidence="11">
        <text>(9Z)-hexadecenoyl-[ACP] + malonyl-[ACP] + H(+) = 3-oxo-(11Z)-octadecenoyl-[ACP] + holo-[ACP] + CO2</text>
        <dbReference type="Rhea" id="RHEA:55040"/>
        <dbReference type="Rhea" id="RHEA-COMP:9623"/>
        <dbReference type="Rhea" id="RHEA-COMP:9685"/>
        <dbReference type="Rhea" id="RHEA-COMP:10800"/>
        <dbReference type="Rhea" id="RHEA-COMP:14074"/>
        <dbReference type="ChEBI" id="CHEBI:15378"/>
        <dbReference type="ChEBI" id="CHEBI:16526"/>
        <dbReference type="ChEBI" id="CHEBI:64479"/>
        <dbReference type="ChEBI" id="CHEBI:78449"/>
        <dbReference type="ChEBI" id="CHEBI:83989"/>
        <dbReference type="ChEBI" id="CHEBI:138538"/>
        <dbReference type="EC" id="2.3.1.179"/>
    </reaction>
</comment>
<keyword evidence="9 11" id="KW-0275">Fatty acid biosynthesis</keyword>
<evidence type="ECO:0000313" key="15">
    <source>
        <dbReference type="EMBL" id="EZH75088.1"/>
    </source>
</evidence>
<evidence type="ECO:0000313" key="16">
    <source>
        <dbReference type="Proteomes" id="UP000023541"/>
    </source>
</evidence>
<dbReference type="CDD" id="cd00834">
    <property type="entry name" value="KAS_I_II"/>
    <property type="match status" value="1"/>
</dbReference>
<dbReference type="InterPro" id="IPR017568">
    <property type="entry name" value="3-oxoacyl-ACP_synth-2"/>
</dbReference>
<dbReference type="Proteomes" id="UP000023541">
    <property type="component" value="Unassembled WGS sequence"/>
</dbReference>
<dbReference type="OrthoDB" id="9808669at2"/>
<evidence type="ECO:0000256" key="2">
    <source>
        <dbReference type="ARBA" id="ARBA00008467"/>
    </source>
</evidence>
<evidence type="ECO:0000256" key="9">
    <source>
        <dbReference type="ARBA" id="ARBA00023160"/>
    </source>
</evidence>
<evidence type="ECO:0000256" key="7">
    <source>
        <dbReference type="ARBA" id="ARBA00022832"/>
    </source>
</evidence>
<evidence type="ECO:0000256" key="4">
    <source>
        <dbReference type="ARBA" id="ARBA00014657"/>
    </source>
</evidence>
<feature type="active site" description="For beta-ketoacyl synthase activity" evidence="12">
    <location>
        <position position="165"/>
    </location>
</feature>
<dbReference type="UniPathway" id="UPA00094"/>
<evidence type="ECO:0000256" key="8">
    <source>
        <dbReference type="ARBA" id="ARBA00023098"/>
    </source>
</evidence>
<evidence type="ECO:0000256" key="12">
    <source>
        <dbReference type="PIRSR" id="PIRSR000447-1"/>
    </source>
</evidence>
<evidence type="ECO:0000256" key="13">
    <source>
        <dbReference type="RuleBase" id="RU003694"/>
    </source>
</evidence>
<comment type="similarity">
    <text evidence="2 11 13">Belongs to the thiolase-like superfamily. Beta-ketoacyl-ACP synthases family.</text>
</comment>
<dbReference type="PANTHER" id="PTHR11712">
    <property type="entry name" value="POLYKETIDE SYNTHASE-RELATED"/>
    <property type="match status" value="1"/>
</dbReference>
<keyword evidence="10 11" id="KW-0012">Acyltransferase</keyword>
<dbReference type="Pfam" id="PF00109">
    <property type="entry name" value="ketoacyl-synt"/>
    <property type="match status" value="1"/>
</dbReference>
<dbReference type="InterPro" id="IPR014030">
    <property type="entry name" value="Ketoacyl_synth_N"/>
</dbReference>
<dbReference type="EMBL" id="AQRA01000002">
    <property type="protein sequence ID" value="EZH75088.1"/>
    <property type="molecule type" value="Genomic_DNA"/>
</dbReference>
<organism evidence="15 16">
    <name type="scientific">Aquimarina atlantica</name>
    <dbReference type="NCBI Taxonomy" id="1317122"/>
    <lineage>
        <taxon>Bacteria</taxon>
        <taxon>Pseudomonadati</taxon>
        <taxon>Bacteroidota</taxon>
        <taxon>Flavobacteriia</taxon>
        <taxon>Flavobacteriales</taxon>
        <taxon>Flavobacteriaceae</taxon>
        <taxon>Aquimarina</taxon>
    </lineage>
</organism>
<proteinExistence type="inferred from homology"/>
<name>A0A023BZM9_9FLAO</name>
<sequence>MNLKRVVVTGLGALTPIGNNIDEYWDGLVNGKSGCAPITYFDTENFKTKFACEVKNYSPTDYFDRKEARKLDKFAQYAIVSSEEAIKDAAIDLEKVDKFRVGVIWGAGIGGIETFQEEVVGYANGNGTPRFNPFFIPKMIADIAPGHISIRNGFMGPNYTTVSACASSANAMIDALNYIRLGHCDIIITGGSEAAVTIAGMGGFNAMHALSTRNESPETASRPFDATRDGFVLGEGSGALILEEYEHAKARGAKIYAEVVGGGMSSDAYHMTAPHPDGIGVERVMLNCLRDAGVAPEQVDAINTHGTSTPLGDVAELKAITKVFGDHASNININSTKSMTGHLLGAAGAIEAIASILAMQKSTVPPTINHTTVDENIDSSLNLTLNKAQKRDITYAMSNTFGFGGHNACVLFKKLNE</sequence>
<evidence type="ECO:0000256" key="10">
    <source>
        <dbReference type="ARBA" id="ARBA00023315"/>
    </source>
</evidence>
<dbReference type="STRING" id="1317122.ATO12_10200"/>
<evidence type="ECO:0000259" key="14">
    <source>
        <dbReference type="PROSITE" id="PS52004"/>
    </source>
</evidence>
<dbReference type="GO" id="GO:0004315">
    <property type="term" value="F:3-oxoacyl-[acyl-carrier-protein] synthase activity"/>
    <property type="evidence" value="ECO:0007669"/>
    <property type="project" value="UniProtKB-UniRule"/>
</dbReference>
<dbReference type="InterPro" id="IPR000794">
    <property type="entry name" value="Beta-ketoacyl_synthase"/>
</dbReference>
<comment type="function">
    <text evidence="11">Involved in the type II fatty acid elongation cycle. Catalyzes the elongation of a wide range of acyl-ACP by the addition of two carbons from malonyl-ACP to an acyl acceptor. Can efficiently catalyze the conversion of palmitoleoyl-ACP (cis-hexadec-9-enoyl-ACP) to cis-vaccenoyl-ACP (cis-octadec-11-enoyl-ACP), an essential step in the thermal regulation of fatty acid composition.</text>
</comment>
<keyword evidence="5 11" id="KW-0444">Lipid biosynthesis</keyword>
<evidence type="ECO:0000256" key="11">
    <source>
        <dbReference type="PIRNR" id="PIRNR000447"/>
    </source>
</evidence>
<dbReference type="EC" id="2.3.1.179" evidence="3 11"/>
<protein>
    <recommendedName>
        <fullName evidence="4 11">3-oxoacyl-[acyl-carrier-protein] synthase 2</fullName>
        <ecNumber evidence="3 11">2.3.1.179</ecNumber>
    </recommendedName>
</protein>
<dbReference type="PIRSF" id="PIRSF000447">
    <property type="entry name" value="KAS_II"/>
    <property type="match status" value="1"/>
</dbReference>
<keyword evidence="6 11" id="KW-0808">Transferase</keyword>
<comment type="catalytic activity">
    <reaction evidence="11">
        <text>a fatty acyl-[ACP] + malonyl-[ACP] + H(+) = a 3-oxoacyl-[ACP] + holo-[ACP] + CO2</text>
        <dbReference type="Rhea" id="RHEA:22836"/>
        <dbReference type="Rhea" id="RHEA-COMP:9623"/>
        <dbReference type="Rhea" id="RHEA-COMP:9685"/>
        <dbReference type="Rhea" id="RHEA-COMP:9916"/>
        <dbReference type="Rhea" id="RHEA-COMP:14125"/>
        <dbReference type="ChEBI" id="CHEBI:15378"/>
        <dbReference type="ChEBI" id="CHEBI:16526"/>
        <dbReference type="ChEBI" id="CHEBI:64479"/>
        <dbReference type="ChEBI" id="CHEBI:78449"/>
        <dbReference type="ChEBI" id="CHEBI:78776"/>
        <dbReference type="ChEBI" id="CHEBI:138651"/>
    </reaction>
</comment>
<dbReference type="PANTHER" id="PTHR11712:SF336">
    <property type="entry name" value="3-OXOACYL-[ACYL-CARRIER-PROTEIN] SYNTHASE, MITOCHONDRIAL"/>
    <property type="match status" value="1"/>
</dbReference>
<dbReference type="NCBIfam" id="TIGR03150">
    <property type="entry name" value="fabF"/>
    <property type="match status" value="1"/>
</dbReference>
<dbReference type="Pfam" id="PF02801">
    <property type="entry name" value="Ketoacyl-synt_C"/>
    <property type="match status" value="1"/>
</dbReference>
<dbReference type="InterPro" id="IPR018201">
    <property type="entry name" value="Ketoacyl_synth_AS"/>
</dbReference>
<dbReference type="SMART" id="SM00825">
    <property type="entry name" value="PKS_KS"/>
    <property type="match status" value="1"/>
</dbReference>
<comment type="caution">
    <text evidence="15">The sequence shown here is derived from an EMBL/GenBank/DDBJ whole genome shotgun (WGS) entry which is preliminary data.</text>
</comment>
<evidence type="ECO:0000256" key="6">
    <source>
        <dbReference type="ARBA" id="ARBA00022679"/>
    </source>
</evidence>
<dbReference type="PROSITE" id="PS00606">
    <property type="entry name" value="KS3_1"/>
    <property type="match status" value="1"/>
</dbReference>
<dbReference type="RefSeq" id="WP_034240225.1">
    <property type="nucleotide sequence ID" value="NZ_AQRA01000002.1"/>
</dbReference>
<accession>A0A023BZM9</accession>
<dbReference type="SUPFAM" id="SSF53901">
    <property type="entry name" value="Thiolase-like"/>
    <property type="match status" value="2"/>
</dbReference>
<dbReference type="Gene3D" id="3.40.47.10">
    <property type="match status" value="1"/>
</dbReference>
<dbReference type="InterPro" id="IPR014031">
    <property type="entry name" value="Ketoacyl_synth_C"/>
</dbReference>
<dbReference type="FunFam" id="3.40.47.10:FF:000009">
    <property type="entry name" value="3-oxoacyl-[acyl-carrier-protein] synthase 2"/>
    <property type="match status" value="1"/>
</dbReference>
<keyword evidence="7" id="KW-0276">Fatty acid metabolism</keyword>
<evidence type="ECO:0000256" key="1">
    <source>
        <dbReference type="ARBA" id="ARBA00005194"/>
    </source>
</evidence>
<reference evidence="15 16" key="1">
    <citation type="submission" date="2014-04" db="EMBL/GenBank/DDBJ databases">
        <title>Aquimarina sp. 22II-S11-z7 Genome Sequencing.</title>
        <authorList>
            <person name="Lai Q."/>
        </authorList>
    </citation>
    <scope>NUCLEOTIDE SEQUENCE [LARGE SCALE GENOMIC DNA]</scope>
    <source>
        <strain evidence="15 16">22II-S11-z7</strain>
    </source>
</reference>
<feature type="domain" description="Ketosynthase family 3 (KS3)" evidence="14">
    <location>
        <begin position="3"/>
        <end position="414"/>
    </location>
</feature>